<evidence type="ECO:0000256" key="1">
    <source>
        <dbReference type="ARBA" id="ARBA00022801"/>
    </source>
</evidence>
<dbReference type="GO" id="GO:0003847">
    <property type="term" value="F:1-alkyl-2-acetylglycerophosphocholine esterase activity"/>
    <property type="evidence" value="ECO:0007669"/>
    <property type="project" value="TreeGrafter"/>
</dbReference>
<keyword evidence="2" id="KW-0442">Lipid degradation</keyword>
<dbReference type="AlphaFoldDB" id="A0A919PF34"/>
<comment type="caution">
    <text evidence="6">The sequence shown here is derived from an EMBL/GenBank/DDBJ whole genome shotgun (WGS) entry which is preliminary data.</text>
</comment>
<dbReference type="SUPFAM" id="SSF53474">
    <property type="entry name" value="alpha/beta-Hydrolases"/>
    <property type="match status" value="1"/>
</dbReference>
<dbReference type="RefSeq" id="WP_203844647.1">
    <property type="nucleotide sequence ID" value="NZ_BAAAVW010000002.1"/>
</dbReference>
<name>A0A919PF34_9ACTN</name>
<organism evidence="6 7">
    <name type="scientific">Dactylosporangium siamense</name>
    <dbReference type="NCBI Taxonomy" id="685454"/>
    <lineage>
        <taxon>Bacteria</taxon>
        <taxon>Bacillati</taxon>
        <taxon>Actinomycetota</taxon>
        <taxon>Actinomycetes</taxon>
        <taxon>Micromonosporales</taxon>
        <taxon>Micromonosporaceae</taxon>
        <taxon>Dactylosporangium</taxon>
    </lineage>
</organism>
<dbReference type="EMBL" id="BONQ01000017">
    <property type="protein sequence ID" value="GIG42764.1"/>
    <property type="molecule type" value="Genomic_DNA"/>
</dbReference>
<keyword evidence="1" id="KW-0378">Hydrolase</keyword>
<dbReference type="InterPro" id="IPR006311">
    <property type="entry name" value="TAT_signal"/>
</dbReference>
<evidence type="ECO:0000313" key="7">
    <source>
        <dbReference type="Proteomes" id="UP000660611"/>
    </source>
</evidence>
<reference evidence="6" key="1">
    <citation type="submission" date="2021-01" db="EMBL/GenBank/DDBJ databases">
        <title>Whole genome shotgun sequence of Dactylosporangium siamense NBRC 106093.</title>
        <authorList>
            <person name="Komaki H."/>
            <person name="Tamura T."/>
        </authorList>
    </citation>
    <scope>NUCLEOTIDE SEQUENCE</scope>
    <source>
        <strain evidence="6">NBRC 106093</strain>
    </source>
</reference>
<dbReference type="InterPro" id="IPR029058">
    <property type="entry name" value="AB_hydrolase_fold"/>
</dbReference>
<feature type="region of interest" description="Disordered" evidence="4">
    <location>
        <begin position="354"/>
        <end position="381"/>
    </location>
</feature>
<protein>
    <submittedName>
        <fullName evidence="6">Lipase</fullName>
    </submittedName>
</protein>
<accession>A0A919PF34</accession>
<dbReference type="GO" id="GO:0016042">
    <property type="term" value="P:lipid catabolic process"/>
    <property type="evidence" value="ECO:0007669"/>
    <property type="project" value="UniProtKB-KW"/>
</dbReference>
<dbReference type="Proteomes" id="UP000660611">
    <property type="component" value="Unassembled WGS sequence"/>
</dbReference>
<feature type="chain" id="PRO_5037869872" evidence="5">
    <location>
        <begin position="32"/>
        <end position="431"/>
    </location>
</feature>
<proteinExistence type="predicted"/>
<evidence type="ECO:0000313" key="6">
    <source>
        <dbReference type="EMBL" id="GIG42764.1"/>
    </source>
</evidence>
<evidence type="ECO:0000256" key="3">
    <source>
        <dbReference type="ARBA" id="ARBA00023098"/>
    </source>
</evidence>
<evidence type="ECO:0000256" key="5">
    <source>
        <dbReference type="SAM" id="SignalP"/>
    </source>
</evidence>
<dbReference type="PANTHER" id="PTHR10272:SF0">
    <property type="entry name" value="PLATELET-ACTIVATING FACTOR ACETYLHYDROLASE"/>
    <property type="match status" value="1"/>
</dbReference>
<gene>
    <name evidence="6" type="ORF">Dsi01nite_008050</name>
</gene>
<keyword evidence="5" id="KW-0732">Signal</keyword>
<dbReference type="PANTHER" id="PTHR10272">
    <property type="entry name" value="PLATELET-ACTIVATING FACTOR ACETYLHYDROLASE"/>
    <property type="match status" value="1"/>
</dbReference>
<keyword evidence="3" id="KW-0443">Lipid metabolism</keyword>
<evidence type="ECO:0000256" key="2">
    <source>
        <dbReference type="ARBA" id="ARBA00022963"/>
    </source>
</evidence>
<keyword evidence="7" id="KW-1185">Reference proteome</keyword>
<evidence type="ECO:0000256" key="4">
    <source>
        <dbReference type="SAM" id="MobiDB-lite"/>
    </source>
</evidence>
<dbReference type="PROSITE" id="PS51318">
    <property type="entry name" value="TAT"/>
    <property type="match status" value="1"/>
</dbReference>
<dbReference type="Gene3D" id="3.40.50.1820">
    <property type="entry name" value="alpha/beta hydrolase"/>
    <property type="match status" value="1"/>
</dbReference>
<dbReference type="Pfam" id="PF03403">
    <property type="entry name" value="PAF-AH_p_II"/>
    <property type="match status" value="1"/>
</dbReference>
<sequence length="431" mass="45542">MHPLSLTRRRLLGAATIGAALTFCTALPATASRGTRPAFRLPAPTGPHPIGSVPLHLVDPSRTDPWVAPTRPRELMIQLWYPTAHAAGPPAPWLTPAEAGPVGRDLAETVSGVQRDLPGLAEVRTHAHVGAPVAARRGGWPVVLFSPGFGAERNSSAALVEELASRGHVVVTVDHTHDPLAVEFPGGRVEPNTITALVAQIEDPAQFEAFAAKMVAVRSADLRFVLDRLTVLDGGGNPDVQRRRLPAGMCGSLQLTRVGVLGHSLGGATAAQVMHDDRRIRAGLNLDGALYGADAAAGLDRPFLLFAAGDTDGGNTPGWQAFADHLRGWHRELRMPAARHLSFHDSVLMVPTLAASTPPTAGRSPRRRTRGGSGSLPGAQITDAYGTIDGPRVVAVARAYVGAFFDLHLRGIDSPLLDAPSARYPEIRFVA</sequence>
<feature type="signal peptide" evidence="5">
    <location>
        <begin position="1"/>
        <end position="31"/>
    </location>
</feature>